<reference evidence="5" key="1">
    <citation type="submission" date="2022-06" db="EMBL/GenBank/DDBJ databases">
        <title>Complete genome sequences of two strains of the flax pathogen Septoria linicola.</title>
        <authorList>
            <person name="Lapalu N."/>
            <person name="Simon A."/>
            <person name="Demenou B."/>
            <person name="Paumier D."/>
            <person name="Guillot M.-P."/>
            <person name="Gout L."/>
            <person name="Valade R."/>
        </authorList>
    </citation>
    <scope>NUCLEOTIDE SEQUENCE</scope>
    <source>
        <strain evidence="5">SE15195</strain>
    </source>
</reference>
<dbReference type="InterPro" id="IPR042099">
    <property type="entry name" value="ANL_N_sf"/>
</dbReference>
<name>A0A9Q9EPA7_9PEZI</name>
<dbReference type="InterPro" id="IPR020845">
    <property type="entry name" value="AMP-binding_CS"/>
</dbReference>
<dbReference type="InterPro" id="IPR036291">
    <property type="entry name" value="NAD(P)-bd_dom_sf"/>
</dbReference>
<keyword evidence="2" id="KW-0597">Phosphoprotein</keyword>
<proteinExistence type="predicted"/>
<dbReference type="Pfam" id="PF23562">
    <property type="entry name" value="AMP-binding_C_3"/>
    <property type="match status" value="1"/>
</dbReference>
<evidence type="ECO:0000256" key="2">
    <source>
        <dbReference type="ARBA" id="ARBA00022553"/>
    </source>
</evidence>
<dbReference type="Gene3D" id="3.40.50.720">
    <property type="entry name" value="NAD(P)-binding Rossmann-like Domain"/>
    <property type="match status" value="1"/>
</dbReference>
<evidence type="ECO:0000313" key="5">
    <source>
        <dbReference type="EMBL" id="USW56328.1"/>
    </source>
</evidence>
<dbReference type="EMBL" id="CP099425">
    <property type="protein sequence ID" value="USW56328.1"/>
    <property type="molecule type" value="Genomic_DNA"/>
</dbReference>
<dbReference type="InterPro" id="IPR000873">
    <property type="entry name" value="AMP-dep_synth/lig_dom"/>
</dbReference>
<dbReference type="AlphaFoldDB" id="A0A9Q9EPA7"/>
<dbReference type="SUPFAM" id="SSF51735">
    <property type="entry name" value="NAD(P)-binding Rossmann-fold domains"/>
    <property type="match status" value="1"/>
</dbReference>
<dbReference type="SUPFAM" id="SSF56801">
    <property type="entry name" value="Acetyl-CoA synthetase-like"/>
    <property type="match status" value="1"/>
</dbReference>
<evidence type="ECO:0000259" key="4">
    <source>
        <dbReference type="Pfam" id="PF07993"/>
    </source>
</evidence>
<evidence type="ECO:0000256" key="1">
    <source>
        <dbReference type="ARBA" id="ARBA00022450"/>
    </source>
</evidence>
<keyword evidence="6" id="KW-1185">Reference proteome</keyword>
<feature type="domain" description="AMP-dependent synthetase/ligase" evidence="3">
    <location>
        <begin position="39"/>
        <end position="355"/>
    </location>
</feature>
<dbReference type="Proteomes" id="UP001056384">
    <property type="component" value="Chromosome 8"/>
</dbReference>
<accession>A0A9Q9EPA7</accession>
<sequence length="981" mass="107964">MPTDYFNNDDQSPREVKSLPLVVEELARDYPNNVWMKVPRDAELTQGWRDITYQELGNAVDGMARWMGRVFGIGRRDTDVAAYIGINDMRYAVAQVGLIKAGYMGLLPSPRNSQEGQASLFTTTKCKYLLYSEGVDSYVETIKTAVPGVQAVRIPSFDELVRQGSQASTPYPGAYGNKIDDRVLILHTSGSTGLPKPIYHTNGSVDTLGQLRNLPAPRNRQNNMNALFASDELMFAMTPFFHMMGTVVAWTSILCRRPVCYAPPTKPPTADLIVKCLEQTRPVVALAPPSVIEEIVAAPGGLDAISNLRFVFYGGGPLADGTGEKINQVSRIVAVIGSTEAGLVVARIPEDKADWKYFEWAPGCGVDMEQDAEGLHEMTIKPADQRVQAIFHTFPGIREWRTKDLFEQHPSKKGLNGEKFNPVGFEKSLESHAIIKGALVVGQARLQTGLLIEPEWSLVKHDDPAELVDELWPLIEQANAAAPAHGRVWKSKVAITKRDKSLQANEIEALYSNEGSDDELGSLGEDADLAQAEDYLRRAFKVKGFEIPDDASGDADIFSFESTLFTHATGKPVSPRMIDGNPTINGLAQFLTNPQGDALAGANKTSREEIMEKMLQKYTSDFPATSTKASAQRPDKHTVIVTGTNGSLGNHILQELIDSAEVAHVYALNRSADAETRQAKQFEARGTTTNFNRVTFLATNFGQDHFGLPQDKYNSMLQTVDIFIHNAWCVDFNKTLPIYEEVHIAGTRRAVDFSLQSQHNAQIIFISSIASVGNWFKIADSHSVALPQGYGESKHVASMILARAAETVGVPATIVRAGQLAGSAVSTAEWNRHEWLPSIILRSKSLGVLPETLGNQDLVDWVPMDLAAKSVVDMSFARSQQDSDLDIAHLVNPRTVSWRDIVPSVQKSLTSQTGQETPATSEELEKKPGLKILDFYEALRSEGDGLPPMATTHTQELSATVRDMEAIDSVLMEKWLREWQQ</sequence>
<evidence type="ECO:0000259" key="3">
    <source>
        <dbReference type="Pfam" id="PF00501"/>
    </source>
</evidence>
<dbReference type="Gene3D" id="3.40.50.12780">
    <property type="entry name" value="N-terminal domain of ligase-like"/>
    <property type="match status" value="1"/>
</dbReference>
<gene>
    <name evidence="5" type="ORF">Slin15195_G096470</name>
</gene>
<dbReference type="InterPro" id="IPR051414">
    <property type="entry name" value="Adenylate-forming_Reductase"/>
</dbReference>
<dbReference type="PANTHER" id="PTHR43439">
    <property type="entry name" value="PHENYLACETATE-COENZYME A LIGASE"/>
    <property type="match status" value="1"/>
</dbReference>
<dbReference type="OrthoDB" id="429813at2759"/>
<dbReference type="PROSITE" id="PS00455">
    <property type="entry name" value="AMP_BINDING"/>
    <property type="match status" value="1"/>
</dbReference>
<dbReference type="PANTHER" id="PTHR43439:SF2">
    <property type="entry name" value="ENZYME, PUTATIVE (JCVI)-RELATED"/>
    <property type="match status" value="1"/>
</dbReference>
<organism evidence="5 6">
    <name type="scientific">Septoria linicola</name>
    <dbReference type="NCBI Taxonomy" id="215465"/>
    <lineage>
        <taxon>Eukaryota</taxon>
        <taxon>Fungi</taxon>
        <taxon>Dikarya</taxon>
        <taxon>Ascomycota</taxon>
        <taxon>Pezizomycotina</taxon>
        <taxon>Dothideomycetes</taxon>
        <taxon>Dothideomycetidae</taxon>
        <taxon>Mycosphaerellales</taxon>
        <taxon>Mycosphaerellaceae</taxon>
        <taxon>Septoria</taxon>
    </lineage>
</organism>
<dbReference type="InterPro" id="IPR013120">
    <property type="entry name" value="FAR_NAD-bd"/>
</dbReference>
<keyword evidence="1" id="KW-0596">Phosphopantetheine</keyword>
<protein>
    <submittedName>
        <fullName evidence="5">AMP-dependent synthetase/ligase, fatty acyl-coenzyme A reductase, NAD-binding protein</fullName>
    </submittedName>
</protein>
<dbReference type="Pfam" id="PF07993">
    <property type="entry name" value="NAD_binding_4"/>
    <property type="match status" value="1"/>
</dbReference>
<evidence type="ECO:0000313" key="6">
    <source>
        <dbReference type="Proteomes" id="UP001056384"/>
    </source>
</evidence>
<dbReference type="Pfam" id="PF00501">
    <property type="entry name" value="AMP-binding"/>
    <property type="match status" value="1"/>
</dbReference>
<feature type="domain" description="Thioester reductase (TE)" evidence="4">
    <location>
        <begin position="641"/>
        <end position="870"/>
    </location>
</feature>